<protein>
    <recommendedName>
        <fullName evidence="1">Aminoglycoside phosphotransferase domain-containing protein</fullName>
    </recommendedName>
</protein>
<dbReference type="InterPro" id="IPR002575">
    <property type="entry name" value="Aminoglycoside_PTrfase"/>
</dbReference>
<gene>
    <name evidence="2" type="ORF">HMPREF9238_00490</name>
</gene>
<dbReference type="Proteomes" id="UP000014387">
    <property type="component" value="Unassembled WGS sequence"/>
</dbReference>
<dbReference type="OrthoDB" id="3787729at2"/>
<reference evidence="2 3" key="1">
    <citation type="submission" date="2013-05" db="EMBL/GenBank/DDBJ databases">
        <title>The Genome Sequence of Actinomyces europaeus ACS-120-V-COL10B.</title>
        <authorList>
            <consortium name="The Broad Institute Genomics Platform"/>
            <person name="Earl A."/>
            <person name="Ward D."/>
            <person name="Feldgarden M."/>
            <person name="Gevers D."/>
            <person name="Saerens B."/>
            <person name="Vaneechoutte M."/>
            <person name="Walker B."/>
            <person name="Young S."/>
            <person name="Zeng Q."/>
            <person name="Gargeya S."/>
            <person name="Fitzgerald M."/>
            <person name="Haas B."/>
            <person name="Abouelleil A."/>
            <person name="Allen A.W."/>
            <person name="Alvarado L."/>
            <person name="Arachchi H.M."/>
            <person name="Berlin A.M."/>
            <person name="Chapman S.B."/>
            <person name="Gainer-Dewar J."/>
            <person name="Goldberg J."/>
            <person name="Griggs A."/>
            <person name="Gujja S."/>
            <person name="Hansen M."/>
            <person name="Howarth C."/>
            <person name="Imamovic A."/>
            <person name="Ireland A."/>
            <person name="Larimer J."/>
            <person name="McCowan C."/>
            <person name="Murphy C."/>
            <person name="Pearson M."/>
            <person name="Poon T.W."/>
            <person name="Priest M."/>
            <person name="Roberts A."/>
            <person name="Saif S."/>
            <person name="Shea T."/>
            <person name="Sisk P."/>
            <person name="Sykes S."/>
            <person name="Wortman J."/>
            <person name="Nusbaum C."/>
            <person name="Birren B."/>
        </authorList>
    </citation>
    <scope>NUCLEOTIDE SEQUENCE [LARGE SCALE GENOMIC DNA]</scope>
    <source>
        <strain evidence="2 3">ACS-120-V-Col10b</strain>
    </source>
</reference>
<evidence type="ECO:0000313" key="3">
    <source>
        <dbReference type="Proteomes" id="UP000014387"/>
    </source>
</evidence>
<dbReference type="Gene3D" id="3.90.1200.10">
    <property type="match status" value="1"/>
</dbReference>
<evidence type="ECO:0000313" key="2">
    <source>
        <dbReference type="EMBL" id="EPD30736.1"/>
    </source>
</evidence>
<dbReference type="RefSeq" id="WP_016443848.1">
    <property type="nucleotide sequence ID" value="NZ_KE150266.1"/>
</dbReference>
<dbReference type="EMBL" id="AGWN01000001">
    <property type="protein sequence ID" value="EPD30736.1"/>
    <property type="molecule type" value="Genomic_DNA"/>
</dbReference>
<keyword evidence="3" id="KW-1185">Reference proteome</keyword>
<name>A0A9W5RE96_9ACTO</name>
<proteinExistence type="predicted"/>
<evidence type="ECO:0000259" key="1">
    <source>
        <dbReference type="Pfam" id="PF01636"/>
    </source>
</evidence>
<dbReference type="Pfam" id="PF01636">
    <property type="entry name" value="APH"/>
    <property type="match status" value="1"/>
</dbReference>
<accession>A0A9W5RE96</accession>
<organism evidence="2 3">
    <name type="scientific">Gleimia europaea ACS-120-V-Col10b</name>
    <dbReference type="NCBI Taxonomy" id="883069"/>
    <lineage>
        <taxon>Bacteria</taxon>
        <taxon>Bacillati</taxon>
        <taxon>Actinomycetota</taxon>
        <taxon>Actinomycetes</taxon>
        <taxon>Actinomycetales</taxon>
        <taxon>Actinomycetaceae</taxon>
        <taxon>Gleimia</taxon>
    </lineage>
</organism>
<sequence>MGASWPAAVNLLDQIDTWLYKQRWFPGNTGDSVRLVANIDLSSYSADPAASGSDEALEPVWISIVQVGETFISIPLAYTATKPDFGLITELQGAYLVDGAYSPAFLRAWLRKAHANGTLSPIEPQRGDEALASLLEEAARAFVLTGEQSNTSVRFGGPFACVLKLLRVLHPGLHPEVEVTVELAKLGWTHVPKPIAYLEEEFQLEGLRGDVVLGFAGSLVKNGRDGFELFVELAGKNEDPAPLARELGTVTAGLHEHMAKAFGEFASAPSDQLKERLRVNLSAAVAEVPRLRESDLIEPLETKIERIGGIENLPPMIRIHGDYHLGQTLLGEDGWVILDFEGEPLRPLEERREPDFALRDVAGMLRSFDYAAAKGGADQAWLHAAREAFIDGYTNGGGLGETESELSAVLEIEKAAYEAVYEYRMRPDWIWIPENALARLAK</sequence>
<dbReference type="SUPFAM" id="SSF56112">
    <property type="entry name" value="Protein kinase-like (PK-like)"/>
    <property type="match status" value="1"/>
</dbReference>
<comment type="caution">
    <text evidence="2">The sequence shown here is derived from an EMBL/GenBank/DDBJ whole genome shotgun (WGS) entry which is preliminary data.</text>
</comment>
<feature type="domain" description="Aminoglycoside phosphotransferase" evidence="1">
    <location>
        <begin position="146"/>
        <end position="341"/>
    </location>
</feature>
<dbReference type="AlphaFoldDB" id="A0A9W5RE96"/>
<dbReference type="InterPro" id="IPR011009">
    <property type="entry name" value="Kinase-like_dom_sf"/>
</dbReference>